<reference evidence="1 2" key="1">
    <citation type="submission" date="2016-11" db="EMBL/GenBank/DDBJ databases">
        <title>Complete genome sequence of thermophilic cyanobacteria strain Synechococcus sp. PCC6715.</title>
        <authorList>
            <person name="Tang J."/>
            <person name="Daroch M."/>
            <person name="Liang Y."/>
            <person name="Jiang D."/>
            <person name="Shah M."/>
        </authorList>
    </citation>
    <scope>NUCLEOTIDE SEQUENCE [LARGE SCALE GENOMIC DNA]</scope>
    <source>
        <strain evidence="1 2">PCC 6715</strain>
    </source>
</reference>
<sequence length="258" mass="29293">MEWQEVRGNWLLVPRRPVGWIHFLGGAFVAAAPQLTYRRLLEHLASVGYGIIATPFVNTFDHAAIALEVLNKLDYALDWLEYRQNYPPGLPIYGLGHSMGCKLHLLINSLYDGDRAGNIFMAFNNYAASQSIPWMENLAPVGVEFSPSPKETEHLIQERYPVRRNLLIRFQEDDIDQTARLRSLLKAKFADLVTALSLPGNHLTPLSQGLNWQVGAEFSPLDAIGQWLRQSLFPEMQVLEACLDDWLNPSRTLSRRLP</sequence>
<dbReference type="Pfam" id="PF07082">
    <property type="entry name" value="DUF1350"/>
    <property type="match status" value="1"/>
</dbReference>
<evidence type="ECO:0000313" key="1">
    <source>
        <dbReference type="EMBL" id="ATS18269.1"/>
    </source>
</evidence>
<dbReference type="KEGG" id="slw:BRW62_05330"/>
<name>A0A2D2Q1C8_PARLV</name>
<evidence type="ECO:0000313" key="2">
    <source>
        <dbReference type="Proteomes" id="UP000231057"/>
    </source>
</evidence>
<evidence type="ECO:0008006" key="3">
    <source>
        <dbReference type="Google" id="ProtNLM"/>
    </source>
</evidence>
<gene>
    <name evidence="1" type="ORF">BRW62_05330</name>
</gene>
<keyword evidence="2" id="KW-1185">Reference proteome</keyword>
<dbReference type="InterPro" id="IPR029058">
    <property type="entry name" value="AB_hydrolase_fold"/>
</dbReference>
<dbReference type="OrthoDB" id="516598at2"/>
<proteinExistence type="predicted"/>
<dbReference type="RefSeq" id="WP_099798613.1">
    <property type="nucleotide sequence ID" value="NZ_CP018092.1"/>
</dbReference>
<organism evidence="1 2">
    <name type="scientific">Parathermosynechococcus lividus PCC 6715</name>
    <dbReference type="NCBI Taxonomy" id="1917166"/>
    <lineage>
        <taxon>Bacteria</taxon>
        <taxon>Bacillati</taxon>
        <taxon>Cyanobacteriota</taxon>
        <taxon>Cyanophyceae</taxon>
        <taxon>Acaryochloridales</taxon>
        <taxon>Thermosynechococcaceae</taxon>
        <taxon>Parathermosynechococcus</taxon>
    </lineage>
</organism>
<dbReference type="EMBL" id="CP018092">
    <property type="protein sequence ID" value="ATS18269.1"/>
    <property type="molecule type" value="Genomic_DNA"/>
</dbReference>
<dbReference type="InterPro" id="IPR010765">
    <property type="entry name" value="DUF1350"/>
</dbReference>
<dbReference type="SUPFAM" id="SSF53474">
    <property type="entry name" value="alpha/beta-Hydrolases"/>
    <property type="match status" value="1"/>
</dbReference>
<protein>
    <recommendedName>
        <fullName evidence="3">DUF1350 domain-containing protein</fullName>
    </recommendedName>
</protein>
<dbReference type="AlphaFoldDB" id="A0A2D2Q1C8"/>
<reference evidence="2" key="2">
    <citation type="journal article" date="2022" name="Front. Microbiol.">
        <title>Comparative Genomic Analysis Revealed Distinct Molecular Components and Organization of CO2-Concentrating Mechanism in Thermophilic Cyanobacteria.</title>
        <authorList>
            <person name="Tang J."/>
            <person name="Zhou H."/>
            <person name="Yao D."/>
            <person name="Riaz S."/>
            <person name="You D."/>
            <person name="Klepacz-Smolka A."/>
            <person name="Daroch M."/>
        </authorList>
    </citation>
    <scope>NUCLEOTIDE SEQUENCE [LARGE SCALE GENOMIC DNA]</scope>
    <source>
        <strain evidence="2">PCC 6715</strain>
    </source>
</reference>
<dbReference type="PANTHER" id="PTHR34127:SF1">
    <property type="entry name" value="OS04G0405600 PROTEIN"/>
    <property type="match status" value="1"/>
</dbReference>
<dbReference type="Proteomes" id="UP000231057">
    <property type="component" value="Chromosome"/>
</dbReference>
<dbReference type="PANTHER" id="PTHR34127">
    <property type="entry name" value="OS04G0405600 PROTEIN"/>
    <property type="match status" value="1"/>
</dbReference>
<accession>A0A2D2Q1C8</accession>